<dbReference type="GO" id="GO:0016020">
    <property type="term" value="C:membrane"/>
    <property type="evidence" value="ECO:0007669"/>
    <property type="project" value="UniProtKB-SubCell"/>
</dbReference>
<evidence type="ECO:0000256" key="4">
    <source>
        <dbReference type="ARBA" id="ARBA00023136"/>
    </source>
</evidence>
<evidence type="ECO:0000256" key="2">
    <source>
        <dbReference type="ARBA" id="ARBA00022692"/>
    </source>
</evidence>
<organism evidence="5 6">
    <name type="scientific">Caenorhabditis elegans</name>
    <dbReference type="NCBI Taxonomy" id="6239"/>
    <lineage>
        <taxon>Eukaryota</taxon>
        <taxon>Metazoa</taxon>
        <taxon>Ecdysozoa</taxon>
        <taxon>Nematoda</taxon>
        <taxon>Chromadorea</taxon>
        <taxon>Rhabditida</taxon>
        <taxon>Rhabditina</taxon>
        <taxon>Rhabditomorpha</taxon>
        <taxon>Rhabditoidea</taxon>
        <taxon>Rhabditidae</taxon>
        <taxon>Peloderinae</taxon>
        <taxon>Caenorhabditis</taxon>
    </lineage>
</organism>
<proteinExistence type="predicted"/>
<keyword evidence="6" id="KW-1185">Reference proteome</keyword>
<dbReference type="WormBase" id="R13D11.6b">
    <property type="protein sequence ID" value="CE50687"/>
    <property type="gene ID" value="WBGene00020060"/>
    <property type="gene designation" value="srab-16"/>
</dbReference>
<dbReference type="RefSeq" id="NP_001300180.1">
    <property type="nucleotide sequence ID" value="NM_001313251.1"/>
</dbReference>
<keyword evidence="4" id="KW-0472">Membrane</keyword>
<dbReference type="InterPro" id="IPR019408">
    <property type="entry name" value="7TM_GPCR_serpentine_rcpt_Srab"/>
</dbReference>
<evidence type="ECO:0000313" key="7">
    <source>
        <dbReference type="WormBase" id="R13D11.6b"/>
    </source>
</evidence>
<dbReference type="OrthoDB" id="5818269at2759"/>
<evidence type="ECO:0000256" key="3">
    <source>
        <dbReference type="ARBA" id="ARBA00022989"/>
    </source>
</evidence>
<evidence type="ECO:0000313" key="6">
    <source>
        <dbReference type="Proteomes" id="UP000001940"/>
    </source>
</evidence>
<evidence type="ECO:0000313" key="5">
    <source>
        <dbReference type="EMBL" id="CTQ86879.1"/>
    </source>
</evidence>
<comment type="subcellular location">
    <subcellularLocation>
        <location evidence="1">Membrane</location>
        <topology evidence="1">Multi-pass membrane protein</topology>
    </subcellularLocation>
</comment>
<name>A0A0K3ASU2_CAEEL</name>
<sequence>MPAYIYQFSKKQRVERINRVEQKIQVSEDAYFQFIHKQWT</sequence>
<dbReference type="EMBL" id="BX284605">
    <property type="protein sequence ID" value="CTQ86879.1"/>
    <property type="molecule type" value="Genomic_DNA"/>
</dbReference>
<reference evidence="5 6" key="1">
    <citation type="journal article" date="1998" name="Science">
        <title>Genome sequence of the nematode C. elegans: a platform for investigating biology.</title>
        <authorList>
            <consortium name="The C. elegans sequencing consortium"/>
            <person name="Sulson J.E."/>
            <person name="Waterston R."/>
        </authorList>
    </citation>
    <scope>NUCLEOTIDE SEQUENCE [LARGE SCALE GENOMIC DNA]</scope>
    <source>
        <strain evidence="5 6">Bristol N2</strain>
    </source>
</reference>
<dbReference type="AlphaFoldDB" id="A0A0K3ASU2"/>
<dbReference type="SMR" id="A0A0K3ASU2"/>
<dbReference type="Pfam" id="PF10292">
    <property type="entry name" value="7TM_GPCR_Srab"/>
    <property type="match status" value="1"/>
</dbReference>
<dbReference type="Bgee" id="WBGene00020060">
    <property type="expression patterns" value="Expressed in larva"/>
</dbReference>
<dbReference type="AGR" id="WB:WBGene00020060"/>
<dbReference type="CTD" id="187865"/>
<dbReference type="GeneID" id="187865"/>
<keyword evidence="3" id="KW-1133">Transmembrane helix</keyword>
<dbReference type="ExpressionAtlas" id="A0A0K3ASU2">
    <property type="expression patterns" value="baseline"/>
</dbReference>
<dbReference type="KEGG" id="cel:CELE_R13D11.6"/>
<dbReference type="Proteomes" id="UP000001940">
    <property type="component" value="Chromosome V"/>
</dbReference>
<gene>
    <name evidence="5 7" type="primary">srab-16</name>
    <name evidence="5" type="ORF">CELE_R13D11.6</name>
    <name evidence="7" type="ORF">R13D11.6</name>
</gene>
<protein>
    <submittedName>
        <fullName evidence="5">Transposase</fullName>
    </submittedName>
</protein>
<accession>A0A0K3ASU2</accession>
<keyword evidence="2" id="KW-0812">Transmembrane</keyword>
<evidence type="ECO:0000256" key="1">
    <source>
        <dbReference type="ARBA" id="ARBA00004141"/>
    </source>
</evidence>